<reference evidence="2" key="3">
    <citation type="journal article" date="2015" name="Antimicrob. Agents Chemother.">
        <title>blaCTX-M-1/9/1 Hybrid Genes May Have Been Generated from blaCTX-M-15 on an IncI2 Plasmid.</title>
        <authorList>
            <person name="Liu L."/>
            <person name="He D."/>
            <person name="Lv L."/>
            <person name="Liu W."/>
            <person name="Chen X."/>
            <person name="Zeng Z."/>
            <person name="Partridge S.R."/>
            <person name="Liu J.H."/>
        </authorList>
    </citation>
    <scope>NUCLEOTIDE SEQUENCE</scope>
    <source>
        <strain evidence="2">JC2</strain>
        <strain evidence="3">LDH19</strain>
        <plasmid evidence="3">pHNLDH19</plasmid>
        <plasmid evidence="2">pHNY2</plasmid>
    </source>
</reference>
<gene>
    <name evidence="2" type="primary">pilO</name>
    <name evidence="4" type="synonym">pilO2</name>
    <name evidence="6" type="ORF">EIA08_20665</name>
    <name evidence="4" type="ORF">F9B07_20925</name>
    <name evidence="5" type="ORF">GQM13_24025</name>
</gene>
<reference evidence="3" key="2">
    <citation type="submission" date="2014-12" db="EMBL/GenBank/DDBJ databases">
        <title>Sequence of plasmid pHNLDH19.</title>
        <authorList>
            <person name="Liu J."/>
            <person name="He D."/>
            <person name="Lv L."/>
            <person name="Chen X."/>
        </authorList>
    </citation>
    <scope>NUCLEOTIDE SEQUENCE</scope>
    <source>
        <strain evidence="3">LDH19</strain>
        <plasmid evidence="3">pHNLDH19</plasmid>
    </source>
</reference>
<geneLocation type="plasmid" evidence="3">
    <name>pHNLDH19</name>
</geneLocation>
<proteinExistence type="predicted"/>
<reference evidence="5 8" key="6">
    <citation type="submission" date="2019-12" db="EMBL/GenBank/DDBJ databases">
        <title>Enteriobacteria Tanzani isolates_10432.</title>
        <authorList>
            <person name="Subbiah M."/>
            <person name="Call D."/>
        </authorList>
    </citation>
    <scope>NUCLEOTIDE SEQUENCE [LARGE SCALE GENOMIC DNA]</scope>
    <source>
        <strain evidence="5 8">10432wG7</strain>
    </source>
</reference>
<dbReference type="Proteomes" id="UP000486847">
    <property type="component" value="Unassembled WGS sequence"/>
</dbReference>
<evidence type="ECO:0000313" key="3">
    <source>
        <dbReference type="EMBL" id="AIT41735.1"/>
    </source>
</evidence>
<dbReference type="EMBL" id="RQTU01000027">
    <property type="protein sequence ID" value="RRD73226.1"/>
    <property type="molecule type" value="Genomic_DNA"/>
</dbReference>
<evidence type="ECO:0000313" key="4">
    <source>
        <dbReference type="EMBL" id="MTE91237.1"/>
    </source>
</evidence>
<evidence type="ECO:0000313" key="9">
    <source>
        <dbReference type="Proteomes" id="UP000486847"/>
    </source>
</evidence>
<reference evidence="4 9" key="5">
    <citation type="submission" date="2019-10" db="EMBL/GenBank/DDBJ databases">
        <title>Comparative genomic analysis of antimicrobial resistant Escherichia coli of diverse origin.</title>
        <authorList>
            <person name="Ghatak S."/>
            <person name="Milton A.P."/>
            <person name="Rhetso K."/>
            <person name="Purkait D."/>
            <person name="Das S."/>
            <person name="Puro K.-U."/>
            <person name="Shakuntala I."/>
            <person name="Sen A."/>
            <person name="Sanjukta R."/>
            <person name="Priya G.B."/>
            <person name="Mawlong M."/>
            <person name="Lyngdoh V."/>
            <person name="Rynghang J."/>
            <person name="Mawphlang B.L."/>
        </authorList>
    </citation>
    <scope>NUCLEOTIDE SEQUENCE [LARGE SCALE GENOMIC DNA]</scope>
    <source>
        <strain evidence="4 9">SE161</strain>
    </source>
</reference>
<reference evidence="6 7" key="4">
    <citation type="submission" date="2018-11" db="EMBL/GenBank/DDBJ databases">
        <title>Enterobacteriaceae from Patient.</title>
        <authorList>
            <person name="Shen C."/>
            <person name="Yang Y."/>
            <person name="Tian G."/>
        </authorList>
    </citation>
    <scope>NUCLEOTIDE SEQUENCE [LARGE SCALE GENOMIC DNA]</scope>
    <source>
        <strain evidence="6 7">GBGD28</strain>
    </source>
</reference>
<accession>A0A089X5R4</accession>
<dbReference type="EMBL" id="KM207012">
    <property type="protein sequence ID" value="AIT41735.1"/>
    <property type="molecule type" value="Genomic_DNA"/>
</dbReference>
<dbReference type="Pfam" id="PF06864">
    <property type="entry name" value="PAP_PilO"/>
    <property type="match status" value="1"/>
</dbReference>
<dbReference type="EMBL" id="WCEW01000030">
    <property type="protein sequence ID" value="MTE91237.1"/>
    <property type="molecule type" value="Genomic_DNA"/>
</dbReference>
<keyword evidence="2" id="KW-0614">Plasmid</keyword>
<evidence type="ECO:0000313" key="6">
    <source>
        <dbReference type="EMBL" id="RRD73226.1"/>
    </source>
</evidence>
<evidence type="ECO:0000256" key="1">
    <source>
        <dbReference type="SAM" id="Phobius"/>
    </source>
</evidence>
<organism evidence="2">
    <name type="scientific">Escherichia coli</name>
    <dbReference type="NCBI Taxonomy" id="562"/>
    <lineage>
        <taxon>Bacteria</taxon>
        <taxon>Pseudomonadati</taxon>
        <taxon>Pseudomonadota</taxon>
        <taxon>Gammaproteobacteria</taxon>
        <taxon>Enterobacterales</taxon>
        <taxon>Enterobacteriaceae</taxon>
        <taxon>Escherichia</taxon>
    </lineage>
</organism>
<dbReference type="InterPro" id="IPR009663">
    <property type="entry name" value="PAP_PilO"/>
</dbReference>
<dbReference type="PATRIC" id="fig|562.7085.peg.3978"/>
<dbReference type="Proteomes" id="UP000430081">
    <property type="component" value="Unassembled WGS sequence"/>
</dbReference>
<geneLocation type="plasmid" evidence="2">
    <name>pHNY2</name>
</geneLocation>
<evidence type="ECO:0000313" key="2">
    <source>
        <dbReference type="EMBL" id="AIR75098.1"/>
    </source>
</evidence>
<evidence type="ECO:0000313" key="8">
    <source>
        <dbReference type="Proteomes" id="UP000430081"/>
    </source>
</evidence>
<evidence type="ECO:0000313" key="7">
    <source>
        <dbReference type="Proteomes" id="UP000271008"/>
    </source>
</evidence>
<dbReference type="EMBL" id="WTMQ01000015">
    <property type="protein sequence ID" value="MWL06471.1"/>
    <property type="molecule type" value="Genomic_DNA"/>
</dbReference>
<feature type="transmembrane region" description="Helical" evidence="1">
    <location>
        <begin position="191"/>
        <end position="208"/>
    </location>
</feature>
<dbReference type="EMBL" id="KF601686">
    <property type="protein sequence ID" value="AIR75098.1"/>
    <property type="molecule type" value="Genomic_DNA"/>
</dbReference>
<reference evidence="2" key="1">
    <citation type="submission" date="2014-09" db="EMBL/GenBank/DDBJ databases">
        <authorList>
            <person name="Liu J.-H."/>
            <person name="He D."/>
            <person name="Lv L."/>
            <person name="Li Q."/>
        </authorList>
    </citation>
    <scope>NUCLEOTIDE SEQUENCE</scope>
    <source>
        <strain evidence="2">JC2</strain>
        <plasmid evidence="2">pHNY2</plasmid>
    </source>
</reference>
<dbReference type="AlphaFoldDB" id="A0A089X5R4"/>
<name>A0A089X5R4_ECOLX</name>
<keyword evidence="1" id="KW-1133">Transmembrane helix</keyword>
<protein>
    <submittedName>
        <fullName evidence="2 3">PilO</fullName>
    </submittedName>
    <submittedName>
        <fullName evidence="6">Pilin accessory family protein</fullName>
    </submittedName>
    <submittedName>
        <fullName evidence="4">Type 4b pilus protein PilO2</fullName>
    </submittedName>
</protein>
<dbReference type="Proteomes" id="UP000271008">
    <property type="component" value="Unassembled WGS sequence"/>
</dbReference>
<dbReference type="RefSeq" id="WP_000454143.1">
    <property type="nucleotide sequence ID" value="NC_020270.1"/>
</dbReference>
<evidence type="ECO:0000313" key="5">
    <source>
        <dbReference type="EMBL" id="MWL06471.1"/>
    </source>
</evidence>
<sequence>MEVTLSENNQNNRNFTSVIKNKRAFFSGLDWKTLPSEEKNARTFARKNDAEYFLSCQYQDSENETKTMVAFIRKEDLPTGASSFWSLALMIKPLIEPDGYAICELGDLYGFVSCVNNVLVNDVVGNKSQIMSALTTFLEFNETPEPGWKLYQPESWDISQALPSLTLSALIDVKKPPKEAAFTRVSRKRQFMIYGGSAILAILLWNGITMYQEYREKEAAAEAARLRLAKEMADKQAIQITPPWQHLPEIKPFIDKCIDKWDALPLSIAGWRFDLAECSTSGNDGLLRTSYKELSGVTVEDFSTRIREIFQGTTTATFVLPEGSAGGFSLPVSFDVSPDPITPDTLPQATDIQERLTTFAQKMRLKLTWQEIENTKTDEEGRPIILPWNEYELMIQTSTPPSILFANFHEPAVRFQYAGIKLEEGRLNYEIKGAFYVKNN</sequence>
<keyword evidence="1" id="KW-0812">Transmembrane</keyword>
<keyword evidence="1" id="KW-0472">Membrane</keyword>